<dbReference type="Proteomes" id="UP000283644">
    <property type="component" value="Unassembled WGS sequence"/>
</dbReference>
<protein>
    <submittedName>
        <fullName evidence="1">Uncharacterized protein</fullName>
    </submittedName>
</protein>
<dbReference type="EMBL" id="QXGH01000022">
    <property type="protein sequence ID" value="RHW25724.1"/>
    <property type="molecule type" value="Genomic_DNA"/>
</dbReference>
<gene>
    <name evidence="1" type="ORF">D0Z08_18295</name>
</gene>
<evidence type="ECO:0000313" key="2">
    <source>
        <dbReference type="Proteomes" id="UP000283644"/>
    </source>
</evidence>
<accession>A0A417XZF2</accession>
<name>A0A417XZF2_9ACTN</name>
<evidence type="ECO:0000313" key="1">
    <source>
        <dbReference type="EMBL" id="RHW25724.1"/>
    </source>
</evidence>
<dbReference type="AlphaFoldDB" id="A0A417XZF2"/>
<organism evidence="1 2">
    <name type="scientific">Nocardioides immobilis</name>
    <dbReference type="NCBI Taxonomy" id="2049295"/>
    <lineage>
        <taxon>Bacteria</taxon>
        <taxon>Bacillati</taxon>
        <taxon>Actinomycetota</taxon>
        <taxon>Actinomycetes</taxon>
        <taxon>Propionibacteriales</taxon>
        <taxon>Nocardioidaceae</taxon>
        <taxon>Nocardioides</taxon>
    </lineage>
</organism>
<proteinExistence type="predicted"/>
<reference evidence="1 2" key="1">
    <citation type="submission" date="2018-09" db="EMBL/GenBank/DDBJ databases">
        <title>Genome sequencing of Nocardioides immobilis CCTCC AB 2017083 for comparison to Nocardioides silvaticus.</title>
        <authorList>
            <person name="Li C."/>
            <person name="Wang G."/>
        </authorList>
    </citation>
    <scope>NUCLEOTIDE SEQUENCE [LARGE SCALE GENOMIC DNA]</scope>
    <source>
        <strain evidence="1 2">CCTCC AB 2017083</strain>
    </source>
</reference>
<sequence>MAADLGRRKGVSAESLAGFLVDATFAAMQRDVAMIVETGEGQPDIVDTIVHVWTQALYAPTAPSRARTGRS</sequence>
<comment type="caution">
    <text evidence="1">The sequence shown here is derived from an EMBL/GenBank/DDBJ whole genome shotgun (WGS) entry which is preliminary data.</text>
</comment>
<keyword evidence="2" id="KW-1185">Reference proteome</keyword>